<evidence type="ECO:0000256" key="6">
    <source>
        <dbReference type="SAM" id="MobiDB-lite"/>
    </source>
</evidence>
<dbReference type="STRING" id="1076256.A0A2H3BJ53"/>
<gene>
    <name evidence="7" type="ORF">ARMSODRAFT_1083856</name>
</gene>
<proteinExistence type="predicted"/>
<evidence type="ECO:0000256" key="2">
    <source>
        <dbReference type="ARBA" id="ARBA00022618"/>
    </source>
</evidence>
<dbReference type="SUPFAM" id="SSF48371">
    <property type="entry name" value="ARM repeat"/>
    <property type="match status" value="1"/>
</dbReference>
<evidence type="ECO:0000256" key="1">
    <source>
        <dbReference type="ARBA" id="ARBA00004123"/>
    </source>
</evidence>
<dbReference type="Pfam" id="PF20168">
    <property type="entry name" value="PDS5"/>
    <property type="match status" value="1"/>
</dbReference>
<feature type="compositionally biased region" description="Acidic residues" evidence="6">
    <location>
        <begin position="1190"/>
        <end position="1203"/>
    </location>
</feature>
<dbReference type="PANTHER" id="PTHR12663:SF0">
    <property type="entry name" value="PRECOCIOUS DISSOCIATION OF SISTERS 5, ISOFORM A"/>
    <property type="match status" value="1"/>
</dbReference>
<feature type="compositionally biased region" description="Acidic residues" evidence="6">
    <location>
        <begin position="1166"/>
        <end position="1182"/>
    </location>
</feature>
<dbReference type="InterPro" id="IPR011989">
    <property type="entry name" value="ARM-like"/>
</dbReference>
<reference evidence="8" key="1">
    <citation type="journal article" date="2017" name="Nat. Ecol. Evol.">
        <title>Genome expansion and lineage-specific genetic innovations in the forest pathogenic fungi Armillaria.</title>
        <authorList>
            <person name="Sipos G."/>
            <person name="Prasanna A.N."/>
            <person name="Walter M.C."/>
            <person name="O'Connor E."/>
            <person name="Balint B."/>
            <person name="Krizsan K."/>
            <person name="Kiss B."/>
            <person name="Hess J."/>
            <person name="Varga T."/>
            <person name="Slot J."/>
            <person name="Riley R."/>
            <person name="Boka B."/>
            <person name="Rigling D."/>
            <person name="Barry K."/>
            <person name="Lee J."/>
            <person name="Mihaltcheva S."/>
            <person name="LaButti K."/>
            <person name="Lipzen A."/>
            <person name="Waldron R."/>
            <person name="Moloney N.M."/>
            <person name="Sperisen C."/>
            <person name="Kredics L."/>
            <person name="Vagvoelgyi C."/>
            <person name="Patrignani A."/>
            <person name="Fitzpatrick D."/>
            <person name="Nagy I."/>
            <person name="Doyle S."/>
            <person name="Anderson J.B."/>
            <person name="Grigoriev I.V."/>
            <person name="Gueldener U."/>
            <person name="Muensterkoetter M."/>
            <person name="Nagy L.G."/>
        </authorList>
    </citation>
    <scope>NUCLEOTIDE SEQUENCE [LARGE SCALE GENOMIC DNA]</scope>
    <source>
        <strain evidence="8">28-4</strain>
    </source>
</reference>
<dbReference type="PANTHER" id="PTHR12663">
    <property type="entry name" value="ANDROGEN INDUCED INHIBITOR OF PROLIFERATION AS3 / PDS5-RELATED"/>
    <property type="match status" value="1"/>
</dbReference>
<dbReference type="GO" id="GO:0051301">
    <property type="term" value="P:cell division"/>
    <property type="evidence" value="ECO:0007669"/>
    <property type="project" value="UniProtKB-KW"/>
</dbReference>
<dbReference type="InterPro" id="IPR016024">
    <property type="entry name" value="ARM-type_fold"/>
</dbReference>
<keyword evidence="3" id="KW-0498">Mitosis</keyword>
<keyword evidence="4" id="KW-0539">Nucleus</keyword>
<dbReference type="Gene3D" id="1.25.10.10">
    <property type="entry name" value="Leucine-rich Repeat Variant"/>
    <property type="match status" value="1"/>
</dbReference>
<evidence type="ECO:0000256" key="3">
    <source>
        <dbReference type="ARBA" id="ARBA00022776"/>
    </source>
</evidence>
<evidence type="ECO:0000256" key="5">
    <source>
        <dbReference type="ARBA" id="ARBA00023306"/>
    </source>
</evidence>
<protein>
    <submittedName>
        <fullName evidence="7">Cohesin-associated protein Pds5</fullName>
    </submittedName>
</protein>
<dbReference type="InterPro" id="IPR039776">
    <property type="entry name" value="Pds5"/>
</dbReference>
<evidence type="ECO:0000256" key="4">
    <source>
        <dbReference type="ARBA" id="ARBA00023242"/>
    </source>
</evidence>
<keyword evidence="2" id="KW-0132">Cell division</keyword>
<keyword evidence="5" id="KW-0131">Cell cycle</keyword>
<feature type="compositionally biased region" description="Basic residues" evidence="6">
    <location>
        <begin position="1210"/>
        <end position="1232"/>
    </location>
</feature>
<dbReference type="Proteomes" id="UP000218334">
    <property type="component" value="Unassembled WGS sequence"/>
</dbReference>
<accession>A0A2H3BJ53</accession>
<organism evidence="7 8">
    <name type="scientific">Armillaria solidipes</name>
    <dbReference type="NCBI Taxonomy" id="1076256"/>
    <lineage>
        <taxon>Eukaryota</taxon>
        <taxon>Fungi</taxon>
        <taxon>Dikarya</taxon>
        <taxon>Basidiomycota</taxon>
        <taxon>Agaricomycotina</taxon>
        <taxon>Agaricomycetes</taxon>
        <taxon>Agaricomycetidae</taxon>
        <taxon>Agaricales</taxon>
        <taxon>Marasmiineae</taxon>
        <taxon>Physalacriaceae</taxon>
        <taxon>Armillaria</taxon>
    </lineage>
</organism>
<dbReference type="AlphaFoldDB" id="A0A2H3BJ53"/>
<comment type="subcellular location">
    <subcellularLocation>
        <location evidence="1">Nucleus</location>
    </subcellularLocation>
</comment>
<dbReference type="GO" id="GO:0005634">
    <property type="term" value="C:nucleus"/>
    <property type="evidence" value="ECO:0007669"/>
    <property type="project" value="UniProtKB-SubCell"/>
</dbReference>
<dbReference type="CDD" id="cd19953">
    <property type="entry name" value="PDS5"/>
    <property type="match status" value="1"/>
</dbReference>
<feature type="region of interest" description="Disordered" evidence="6">
    <location>
        <begin position="1132"/>
        <end position="1232"/>
    </location>
</feature>
<dbReference type="EMBL" id="KZ293425">
    <property type="protein sequence ID" value="PBK70931.1"/>
    <property type="molecule type" value="Genomic_DNA"/>
</dbReference>
<name>A0A2H3BJ53_9AGAR</name>
<dbReference type="GO" id="GO:0000785">
    <property type="term" value="C:chromatin"/>
    <property type="evidence" value="ECO:0007669"/>
    <property type="project" value="TreeGrafter"/>
</dbReference>
<evidence type="ECO:0000313" key="8">
    <source>
        <dbReference type="Proteomes" id="UP000218334"/>
    </source>
</evidence>
<dbReference type="GO" id="GO:0006281">
    <property type="term" value="P:DNA repair"/>
    <property type="evidence" value="ECO:0007669"/>
    <property type="project" value="TreeGrafter"/>
</dbReference>
<keyword evidence="8" id="KW-1185">Reference proteome</keyword>
<dbReference type="GO" id="GO:0007064">
    <property type="term" value="P:mitotic sister chromatid cohesion"/>
    <property type="evidence" value="ECO:0007669"/>
    <property type="project" value="InterPro"/>
</dbReference>
<sequence length="1232" mass="138036">MVAKTRHGGQTSPGKLAFKEKLVTKGTTTDALLKKLKNLHEELSVLDQDRVDTKSLDSVRKELILNSILHHKDKGVKAYAACCLADILGLYAPEAPYTVAELVDIFQFIFQQLKSGLKGTEDTYYNQYFHVLESLSTVKSVVLVCDLPNADDMMKHIFSDFFIIVRRDFSKQTESFMGDILTALLDECHTLNASVLEILMAQFMDKNAQPDQPAYRLVVQVCNQTADKLQRHVSMYFTDIIVANSGDEELKEVRKAHELVKRIHLACPTLLHSVIPQLEEELRAEDVQLRSIATQVLGEMFADKGGYDLSKKYPTTWRVWLVRTNDRSVSVRLKALESARPIISSGYPEMREAVQECLQTKLLDPDEKVRAAVCKIYGQLDYETAAHHVTEEQLRAIAQRTIDKKQIVRTEALKGLGKLYDLAYPQIEINDPIAISNFSWIPNTLFPLIGMNQESRPAVEQAIADYILPLPRSLPPDKGKSGESEIDEALWTDRLLNTMKFLEVRSVNGLLAFTNLKSTQSTHVLAFIDACIQNNNGIIDGDKETTEKVKSDLTRCVKRLAALYPDPSKAADDFYGFAKLNDQTAYKLLKKCIDPQTDLKTLIKRRSEFLKKIVDNSPGIVSTMSILLRRVTCHVVNQSSIPTFLKRLENGRGKEANVIAGHIHTLMRYISKYRPAIYKSHVSALVKATSDEEASPLLVSAALQALSSVIRWDEDLAPKDSRTIDRITRYATGPGWKQAKFAARILASCPRQSEACTEVVESLAGGLAEASPELLVAHVAALAQFALLAPDAFESKSDVITEFLVKKLLMIPQLPDPDDDTEEEWVEDDVMPDLLRAKILALKVFKNRSLAYADSDKGLMVSGPPLKIFKQLVEMNGALSSDVTEDPKFMARLRLQAAVSLLQLSTVQKYEASVTTAFTRLILVIQDSCYNVRLNFLRKLIILLYARRIPITFNIVPFLTVHDPEEDIKSTATSYISSAIRTLPANIRVLYFDVNVIRLMHTLAHHPDFSIALEDLQDIGQYLKYFADQVIQAENVSLIYHYALKGKTVKDLGSEEYSHNFYVICELAQEIIKARAQHFSWSIPSYPGKIKLPSDILRPHASPEDANTTANTVYLPKEMAKWAADLYKTVPSAEKKERRASAKRKAPTTNGNGHARRTKKKRRSDDESDEPDESESSSDVEMADATGAIEESEDDEDENESGEEVLGRGARSRAKRKAARKAKGAKKRASDG</sequence>
<evidence type="ECO:0000313" key="7">
    <source>
        <dbReference type="EMBL" id="PBK70931.1"/>
    </source>
</evidence>